<reference evidence="2 3" key="1">
    <citation type="journal article" date="2022" name="DNA Res.">
        <title>Genome analysis of five recently described species of the CUG-Ser clade uncovers Candida theae as a new hybrid lineage with pathogenic potential in the Candida parapsilosis species complex.</title>
        <authorList>
            <person name="Mixao V."/>
            <person name="Del Olmo V."/>
            <person name="Hegedusova E."/>
            <person name="Saus E."/>
            <person name="Pryszcz L."/>
            <person name="Cillingova A."/>
            <person name="Nosek J."/>
            <person name="Gabaldon T."/>
        </authorList>
    </citation>
    <scope>NUCLEOTIDE SEQUENCE [LARGE SCALE GENOMIC DNA]</scope>
    <source>
        <strain evidence="2 3">CBS 12239</strain>
    </source>
</reference>
<dbReference type="EMBL" id="JAIHNG010000178">
    <property type="protein sequence ID" value="KAI5948726.1"/>
    <property type="molecule type" value="Genomic_DNA"/>
</dbReference>
<organism evidence="2 3">
    <name type="scientific">Candida theae</name>
    <dbReference type="NCBI Taxonomy" id="1198502"/>
    <lineage>
        <taxon>Eukaryota</taxon>
        <taxon>Fungi</taxon>
        <taxon>Dikarya</taxon>
        <taxon>Ascomycota</taxon>
        <taxon>Saccharomycotina</taxon>
        <taxon>Pichiomycetes</taxon>
        <taxon>Debaryomycetaceae</taxon>
        <taxon>Candida/Lodderomyces clade</taxon>
        <taxon>Candida</taxon>
    </lineage>
</organism>
<feature type="compositionally biased region" description="Acidic residues" evidence="1">
    <location>
        <begin position="451"/>
        <end position="460"/>
    </location>
</feature>
<dbReference type="Proteomes" id="UP001204833">
    <property type="component" value="Unassembled WGS sequence"/>
</dbReference>
<dbReference type="RefSeq" id="XP_051606236.1">
    <property type="nucleotide sequence ID" value="XM_051754943.1"/>
</dbReference>
<feature type="region of interest" description="Disordered" evidence="1">
    <location>
        <begin position="381"/>
        <end position="493"/>
    </location>
</feature>
<evidence type="ECO:0000313" key="3">
    <source>
        <dbReference type="Proteomes" id="UP001204833"/>
    </source>
</evidence>
<feature type="region of interest" description="Disordered" evidence="1">
    <location>
        <begin position="628"/>
        <end position="647"/>
    </location>
</feature>
<dbReference type="AlphaFoldDB" id="A0AAD5BA31"/>
<dbReference type="GeneID" id="76153381"/>
<evidence type="ECO:0000256" key="1">
    <source>
        <dbReference type="SAM" id="MobiDB-lite"/>
    </source>
</evidence>
<feature type="compositionally biased region" description="Basic residues" evidence="1">
    <location>
        <begin position="517"/>
        <end position="535"/>
    </location>
</feature>
<comment type="caution">
    <text evidence="2">The sequence shown here is derived from an EMBL/GenBank/DDBJ whole genome shotgun (WGS) entry which is preliminary data.</text>
</comment>
<feature type="region of interest" description="Disordered" evidence="1">
    <location>
        <begin position="1"/>
        <end position="27"/>
    </location>
</feature>
<gene>
    <name evidence="2" type="ORF">KGF57_005337</name>
</gene>
<feature type="region of interest" description="Disordered" evidence="1">
    <location>
        <begin position="516"/>
        <end position="535"/>
    </location>
</feature>
<name>A0AAD5BA31_9ASCO</name>
<feature type="compositionally biased region" description="Basic and acidic residues" evidence="1">
    <location>
        <begin position="399"/>
        <end position="419"/>
    </location>
</feature>
<evidence type="ECO:0000313" key="2">
    <source>
        <dbReference type="EMBL" id="KAI5948726.1"/>
    </source>
</evidence>
<sequence>MSSNTRPATSNSKNTPNRARSSSVVTNWKKQKYKRYRPHFLQQTSNRSVPLPSVECFQLDYILNNVLSQESDQVINDLLNVTINFQQDLRKEIKTKLSTEQKIQLKNITICKEANSINQIIHQRRKKLKKVLTSSSFGIVNDTGEYDEGEVNHLLKKSIEVSDRVKSSISKIRDMEERHRPGRESLVSIKREKYPNLYNLLSKQRKEVENDGNVENDGVIDKHSEVTKNPENGAKTLDAYVSVQESQSEQKHGGTQVEESPFLVKKEDDIRKRPNPSTDTPASPKDEIMDPSEFELFMSNSIVKYREQQNKSIKTIHTKGASINSSPTNYKSGGNPLNLLYSQLISNPKYLDQHHCEQSASNYPFSSILSMKSAATIKSTQQSSHFKKLRINGSPLTSEHFRREREKLQRSGESEEDKTAQMLNGLTLDQNDDVEATDESEDVWNSSGMNTEDDEESEYGEDGKSSRFTTEGDATNSNDTSSLSSSELDSSDSDSFGDLMNLQLASNRFYANLRKDVKQRRRNQKTKKPANQKKYRIQVKEMSPTPKHQPSHHILKPKSSILKTKPTSPIKQRSCLQGPNSAVTNDYDHEVSALSEVNNAYGSKTDNYTSSYNACGTIVLNHDSNRAHGDHSSIGDGGVVSDGEGSPRSISILKSFMQ</sequence>
<keyword evidence="3" id="KW-1185">Reference proteome</keyword>
<feature type="compositionally biased region" description="Acidic residues" evidence="1">
    <location>
        <begin position="430"/>
        <end position="442"/>
    </location>
</feature>
<feature type="compositionally biased region" description="Low complexity" evidence="1">
    <location>
        <begin position="475"/>
        <end position="488"/>
    </location>
</feature>
<accession>A0AAD5BA31</accession>
<feature type="compositionally biased region" description="Basic and acidic residues" evidence="1">
    <location>
        <begin position="219"/>
        <end position="228"/>
    </location>
</feature>
<proteinExistence type="predicted"/>
<protein>
    <submittedName>
        <fullName evidence="2">Uncharacterized protein</fullName>
    </submittedName>
</protein>
<feature type="region of interest" description="Disordered" evidence="1">
    <location>
        <begin position="208"/>
        <end position="288"/>
    </location>
</feature>